<evidence type="ECO:0000313" key="7">
    <source>
        <dbReference type="Proteomes" id="UP000228496"/>
    </source>
</evidence>
<organism evidence="6 7">
    <name type="scientific">Candidatus Yanofskybacteria bacterium CG10_big_fil_rev_8_21_14_0_10_36_16</name>
    <dbReference type="NCBI Taxonomy" id="1975096"/>
    <lineage>
        <taxon>Bacteria</taxon>
        <taxon>Candidatus Yanofskyibacteriota</taxon>
    </lineage>
</organism>
<comment type="caution">
    <text evidence="6">The sequence shown here is derived from an EMBL/GenBank/DDBJ whole genome shotgun (WGS) entry which is preliminary data.</text>
</comment>
<proteinExistence type="inferred from homology"/>
<sequence>MAHTKAKGTTKGNRDSIGRRLGVKLYDGQKAQIGSILIRQRGSKFWPGEGVKKGKDDTIFAMKDGVVKFTTRKKMNFDGNRRIIKIINVV</sequence>
<dbReference type="PROSITE" id="PS00831">
    <property type="entry name" value="RIBOSOMAL_L27"/>
    <property type="match status" value="1"/>
</dbReference>
<name>A0A2J0Q7Z4_9BACT</name>
<dbReference type="PANTHER" id="PTHR15893">
    <property type="entry name" value="RIBOSOMAL PROTEIN L27"/>
    <property type="match status" value="1"/>
</dbReference>
<dbReference type="EMBL" id="PCXQ01000004">
    <property type="protein sequence ID" value="PJE51193.1"/>
    <property type="molecule type" value="Genomic_DNA"/>
</dbReference>
<keyword evidence="3" id="KW-0687">Ribonucleoprotein</keyword>
<dbReference type="SUPFAM" id="SSF110324">
    <property type="entry name" value="Ribosomal L27 protein-like"/>
    <property type="match status" value="1"/>
</dbReference>
<dbReference type="InterPro" id="IPR018261">
    <property type="entry name" value="Ribosomal_bL27_CS"/>
</dbReference>
<evidence type="ECO:0000313" key="6">
    <source>
        <dbReference type="EMBL" id="PJE51193.1"/>
    </source>
</evidence>
<gene>
    <name evidence="6" type="ORF">COV29_01480</name>
</gene>
<evidence type="ECO:0000256" key="3">
    <source>
        <dbReference type="ARBA" id="ARBA00023274"/>
    </source>
</evidence>
<keyword evidence="2 6" id="KW-0689">Ribosomal protein</keyword>
<dbReference type="AlphaFoldDB" id="A0A2J0Q7Z4"/>
<dbReference type="Proteomes" id="UP000228496">
    <property type="component" value="Unassembled WGS sequence"/>
</dbReference>
<evidence type="ECO:0000256" key="2">
    <source>
        <dbReference type="ARBA" id="ARBA00022980"/>
    </source>
</evidence>
<reference evidence="6 7" key="1">
    <citation type="submission" date="2017-09" db="EMBL/GenBank/DDBJ databases">
        <title>Depth-based differentiation of microbial function through sediment-hosted aquifers and enrichment of novel symbionts in the deep terrestrial subsurface.</title>
        <authorList>
            <person name="Probst A.J."/>
            <person name="Ladd B."/>
            <person name="Jarett J.K."/>
            <person name="Geller-Mcgrath D.E."/>
            <person name="Sieber C.M."/>
            <person name="Emerson J.B."/>
            <person name="Anantharaman K."/>
            <person name="Thomas B.C."/>
            <person name="Malmstrom R."/>
            <person name="Stieglmeier M."/>
            <person name="Klingl A."/>
            <person name="Woyke T."/>
            <person name="Ryan C.M."/>
            <person name="Banfield J.F."/>
        </authorList>
    </citation>
    <scope>NUCLEOTIDE SEQUENCE [LARGE SCALE GENOMIC DNA]</scope>
    <source>
        <strain evidence="6">CG10_big_fil_rev_8_21_14_0_10_36_16</strain>
    </source>
</reference>
<dbReference type="GO" id="GO:0006412">
    <property type="term" value="P:translation"/>
    <property type="evidence" value="ECO:0007669"/>
    <property type="project" value="InterPro"/>
</dbReference>
<dbReference type="PRINTS" id="PR00063">
    <property type="entry name" value="RIBOSOMALL27"/>
</dbReference>
<dbReference type="InterPro" id="IPR001684">
    <property type="entry name" value="Ribosomal_bL27"/>
</dbReference>
<evidence type="ECO:0000256" key="4">
    <source>
        <dbReference type="ARBA" id="ARBA00035175"/>
    </source>
</evidence>
<dbReference type="GO" id="GO:0003735">
    <property type="term" value="F:structural constituent of ribosome"/>
    <property type="evidence" value="ECO:0007669"/>
    <property type="project" value="InterPro"/>
</dbReference>
<evidence type="ECO:0000256" key="1">
    <source>
        <dbReference type="ARBA" id="ARBA00010797"/>
    </source>
</evidence>
<dbReference type="Pfam" id="PF01016">
    <property type="entry name" value="Ribosomal_L27"/>
    <property type="match status" value="1"/>
</dbReference>
<protein>
    <recommendedName>
        <fullName evidence="4">Large ribosomal subunit protein bL27</fullName>
    </recommendedName>
    <alternativeName>
        <fullName evidence="5">50S ribosomal protein L27</fullName>
    </alternativeName>
</protein>
<dbReference type="Gene3D" id="2.40.50.100">
    <property type="match status" value="1"/>
</dbReference>
<dbReference type="PANTHER" id="PTHR15893:SF0">
    <property type="entry name" value="LARGE RIBOSOMAL SUBUNIT PROTEIN BL27M"/>
    <property type="match status" value="1"/>
</dbReference>
<evidence type="ECO:0000256" key="5">
    <source>
        <dbReference type="ARBA" id="ARBA00035477"/>
    </source>
</evidence>
<accession>A0A2J0Q7Z4</accession>
<dbReference type="NCBIfam" id="TIGR00062">
    <property type="entry name" value="L27"/>
    <property type="match status" value="1"/>
</dbReference>
<comment type="similarity">
    <text evidence="1">Belongs to the bacterial ribosomal protein bL27 family.</text>
</comment>
<dbReference type="GO" id="GO:0005840">
    <property type="term" value="C:ribosome"/>
    <property type="evidence" value="ECO:0007669"/>
    <property type="project" value="UniProtKB-KW"/>
</dbReference>
<dbReference type="GO" id="GO:1990904">
    <property type="term" value="C:ribonucleoprotein complex"/>
    <property type="evidence" value="ECO:0007669"/>
    <property type="project" value="UniProtKB-KW"/>
</dbReference>